<protein>
    <submittedName>
        <fullName evidence="2">Sialidase family protein</fullName>
    </submittedName>
</protein>
<dbReference type="EMBL" id="BAABEY010000036">
    <property type="protein sequence ID" value="GAA4447461.1"/>
    <property type="molecule type" value="Genomic_DNA"/>
</dbReference>
<feature type="signal peptide" evidence="1">
    <location>
        <begin position="1"/>
        <end position="20"/>
    </location>
</feature>
<evidence type="ECO:0000256" key="1">
    <source>
        <dbReference type="SAM" id="SignalP"/>
    </source>
</evidence>
<dbReference type="InterPro" id="IPR036278">
    <property type="entry name" value="Sialidase_sf"/>
</dbReference>
<reference evidence="3" key="1">
    <citation type="journal article" date="2019" name="Int. J. Syst. Evol. Microbiol.">
        <title>The Global Catalogue of Microorganisms (GCM) 10K type strain sequencing project: providing services to taxonomists for standard genome sequencing and annotation.</title>
        <authorList>
            <consortium name="The Broad Institute Genomics Platform"/>
            <consortium name="The Broad Institute Genome Sequencing Center for Infectious Disease"/>
            <person name="Wu L."/>
            <person name="Ma J."/>
        </authorList>
    </citation>
    <scope>NUCLEOTIDE SEQUENCE [LARGE SCALE GENOMIC DNA]</scope>
    <source>
        <strain evidence="3">JCM 31920</strain>
    </source>
</reference>
<dbReference type="SUPFAM" id="SSF50939">
    <property type="entry name" value="Sialidases"/>
    <property type="match status" value="1"/>
</dbReference>
<feature type="chain" id="PRO_5046139655" evidence="1">
    <location>
        <begin position="21"/>
        <end position="339"/>
    </location>
</feature>
<evidence type="ECO:0000313" key="2">
    <source>
        <dbReference type="EMBL" id="GAA4447461.1"/>
    </source>
</evidence>
<accession>A0ABP8MDR4</accession>
<dbReference type="Proteomes" id="UP001501508">
    <property type="component" value="Unassembled WGS sequence"/>
</dbReference>
<proteinExistence type="predicted"/>
<keyword evidence="1" id="KW-0732">Signal</keyword>
<keyword evidence="3" id="KW-1185">Reference proteome</keyword>
<name>A0ABP8MDR4_9BACT</name>
<sequence length="339" mass="38874">MKKLICHILLLIFSAQLLNAQDDIVIKKIWDKSNHNSFPDLFKYRKYYYITFREGTSHVGNENDGTVRVMRSKDMNNWETVTIFRLDGIDVREARLSEMPDGRLLVTLAAGVWKDGKYTFLKPYVSISDKKGETFSRLEVAQVDPVIQPQIDWIWRVTWHKGAGYGVLYQSGNRENEWLAHLVKTTDGIHYERVTQLDVKGRPNECTIRFDKNGKMYILIRREGDDRMGYLGTSSSPYTQWTYNTLSWRLGGPNFVFLNDQELVMGSRFHEGKKASTALFVTDLNGKVKKQIGLPSGGDTSYPGMVIDGKTLWVVYYSSHEGKSAVYTASVPLEKLRSE</sequence>
<gene>
    <name evidence="2" type="ORF">GCM10023091_42340</name>
</gene>
<dbReference type="Gene3D" id="2.120.10.10">
    <property type="match status" value="1"/>
</dbReference>
<comment type="caution">
    <text evidence="2">The sequence shown here is derived from an EMBL/GenBank/DDBJ whole genome shotgun (WGS) entry which is preliminary data.</text>
</comment>
<evidence type="ECO:0000313" key="3">
    <source>
        <dbReference type="Proteomes" id="UP001501508"/>
    </source>
</evidence>
<dbReference type="RefSeq" id="WP_345032930.1">
    <property type="nucleotide sequence ID" value="NZ_BAABEY010000036.1"/>
</dbReference>
<organism evidence="2 3">
    <name type="scientific">Ravibacter arvi</name>
    <dbReference type="NCBI Taxonomy" id="2051041"/>
    <lineage>
        <taxon>Bacteria</taxon>
        <taxon>Pseudomonadati</taxon>
        <taxon>Bacteroidota</taxon>
        <taxon>Cytophagia</taxon>
        <taxon>Cytophagales</taxon>
        <taxon>Spirosomataceae</taxon>
        <taxon>Ravibacter</taxon>
    </lineage>
</organism>